<dbReference type="PANTHER" id="PTHR45663">
    <property type="entry name" value="GEO12009P1"/>
    <property type="match status" value="1"/>
</dbReference>
<dbReference type="FunFam" id="3.40.30.10:FF:000001">
    <property type="entry name" value="Thioredoxin"/>
    <property type="match status" value="1"/>
</dbReference>
<dbReference type="Gene3D" id="1.25.40.10">
    <property type="entry name" value="Tetratricopeptide repeat domain"/>
    <property type="match status" value="2"/>
</dbReference>
<dbReference type="Proteomes" id="UP000199397">
    <property type="component" value="Unassembled WGS sequence"/>
</dbReference>
<dbReference type="PROSITE" id="PS51352">
    <property type="entry name" value="THIOREDOXIN_2"/>
    <property type="match status" value="1"/>
</dbReference>
<keyword evidence="2" id="KW-0813">Transport</keyword>
<organism evidence="8 9">
    <name type="scientific">Thiothrix caldifontis</name>
    <dbReference type="NCBI Taxonomy" id="525918"/>
    <lineage>
        <taxon>Bacteria</taxon>
        <taxon>Pseudomonadati</taxon>
        <taxon>Pseudomonadota</taxon>
        <taxon>Gammaproteobacteria</taxon>
        <taxon>Thiotrichales</taxon>
        <taxon>Thiotrichaceae</taxon>
        <taxon>Thiothrix</taxon>
    </lineage>
</organism>
<dbReference type="Gene3D" id="3.40.30.10">
    <property type="entry name" value="Glutaredoxin"/>
    <property type="match status" value="1"/>
</dbReference>
<dbReference type="SUPFAM" id="SSF48452">
    <property type="entry name" value="TPR-like"/>
    <property type="match status" value="1"/>
</dbReference>
<dbReference type="PRINTS" id="PR00421">
    <property type="entry name" value="THIOREDOXIN"/>
</dbReference>
<dbReference type="SUPFAM" id="SSF52833">
    <property type="entry name" value="Thioredoxin-like"/>
    <property type="match status" value="1"/>
</dbReference>
<dbReference type="AlphaFoldDB" id="A0A1H4AB87"/>
<dbReference type="STRING" id="525918.SAMN05660964_01380"/>
<gene>
    <name evidence="8" type="ORF">SAMN05660964_01380</name>
</gene>
<proteinExistence type="inferred from homology"/>
<keyword evidence="3" id="KW-0249">Electron transport</keyword>
<dbReference type="Pfam" id="PF14561">
    <property type="entry name" value="TPR_20"/>
    <property type="match status" value="1"/>
</dbReference>
<keyword evidence="9" id="KW-1185">Reference proteome</keyword>
<dbReference type="CDD" id="cd02956">
    <property type="entry name" value="ybbN"/>
    <property type="match status" value="1"/>
</dbReference>
<keyword evidence="5" id="KW-0676">Redox-active center</keyword>
<evidence type="ECO:0000313" key="8">
    <source>
        <dbReference type="EMBL" id="SEA32774.1"/>
    </source>
</evidence>
<evidence type="ECO:0000256" key="1">
    <source>
        <dbReference type="ARBA" id="ARBA00008987"/>
    </source>
</evidence>
<dbReference type="GO" id="GO:0005737">
    <property type="term" value="C:cytoplasm"/>
    <property type="evidence" value="ECO:0007669"/>
    <property type="project" value="TreeGrafter"/>
</dbReference>
<reference evidence="8 9" key="1">
    <citation type="submission" date="2016-10" db="EMBL/GenBank/DDBJ databases">
        <authorList>
            <person name="de Groot N.N."/>
        </authorList>
    </citation>
    <scope>NUCLEOTIDE SEQUENCE [LARGE SCALE GENOMIC DNA]</scope>
    <source>
        <strain evidence="8 9">DSM 21228</strain>
    </source>
</reference>
<dbReference type="InterPro" id="IPR005746">
    <property type="entry name" value="Thioredoxin"/>
</dbReference>
<dbReference type="EMBL" id="FNQP01000006">
    <property type="protein sequence ID" value="SEA32774.1"/>
    <property type="molecule type" value="Genomic_DNA"/>
</dbReference>
<evidence type="ECO:0000259" key="7">
    <source>
        <dbReference type="PROSITE" id="PS51352"/>
    </source>
</evidence>
<name>A0A1H4AB87_9GAMM</name>
<evidence type="ECO:0000256" key="4">
    <source>
        <dbReference type="ARBA" id="ARBA00023157"/>
    </source>
</evidence>
<dbReference type="InterPro" id="IPR011990">
    <property type="entry name" value="TPR-like_helical_dom_sf"/>
</dbReference>
<dbReference type="Pfam" id="PF14559">
    <property type="entry name" value="TPR_19"/>
    <property type="match status" value="1"/>
</dbReference>
<dbReference type="RefSeq" id="WP_093066742.1">
    <property type="nucleotide sequence ID" value="NZ_FNQP01000006.1"/>
</dbReference>
<dbReference type="InterPro" id="IPR013766">
    <property type="entry name" value="Thioredoxin_domain"/>
</dbReference>
<dbReference type="GO" id="GO:0015035">
    <property type="term" value="F:protein-disulfide reductase activity"/>
    <property type="evidence" value="ECO:0007669"/>
    <property type="project" value="UniProtKB-UniRule"/>
</dbReference>
<evidence type="ECO:0000256" key="3">
    <source>
        <dbReference type="ARBA" id="ARBA00022982"/>
    </source>
</evidence>
<dbReference type="InterPro" id="IPR036249">
    <property type="entry name" value="Thioredoxin-like_sf"/>
</dbReference>
<dbReference type="Pfam" id="PF00085">
    <property type="entry name" value="Thioredoxin"/>
    <property type="match status" value="1"/>
</dbReference>
<evidence type="ECO:0000256" key="5">
    <source>
        <dbReference type="ARBA" id="ARBA00023284"/>
    </source>
</evidence>
<evidence type="ECO:0000256" key="6">
    <source>
        <dbReference type="NCBIfam" id="TIGR01068"/>
    </source>
</evidence>
<dbReference type="GO" id="GO:0006950">
    <property type="term" value="P:response to stress"/>
    <property type="evidence" value="ECO:0007669"/>
    <property type="project" value="UniProtKB-ARBA"/>
</dbReference>
<keyword evidence="4" id="KW-1015">Disulfide bond</keyword>
<comment type="similarity">
    <text evidence="1">Belongs to the thioredoxin family.</text>
</comment>
<dbReference type="NCBIfam" id="TIGR01068">
    <property type="entry name" value="thioredoxin"/>
    <property type="match status" value="1"/>
</dbReference>
<protein>
    <recommendedName>
        <fullName evidence="6">Thioredoxin</fullName>
    </recommendedName>
</protein>
<sequence>MAENATSPYIFEATPHNFQQIMESSYQVPILVDFWADWCQPCKMLLPILTKLVNEYQGGFLLVKVNSDQQQQLAAQFGVRNLPTVKIIKDGRIVDEFMGVQPEAEIRKLIDRHRVRKTEPYRQQALEMYNNGDLMGAIQLMEQVLQHEPDFHEAAIELAGMLIQQERADEAEALLQAIPPEAVDNQVISQLLAEVKRAKLQAQVVGVDTSALEQQLAANPDDLATMLELAKIRIAMGDIDAGLELYFTVHKKDSSFQDGAGKKGLFSTFELIGTSNPLVKKYRNKLFALLY</sequence>
<dbReference type="OrthoDB" id="9790390at2"/>
<feature type="domain" description="Thioredoxin" evidence="7">
    <location>
        <begin position="1"/>
        <end position="115"/>
    </location>
</feature>
<dbReference type="PANTHER" id="PTHR45663:SF11">
    <property type="entry name" value="GEO12009P1"/>
    <property type="match status" value="1"/>
</dbReference>
<accession>A0A1H4AB87</accession>
<evidence type="ECO:0000313" key="9">
    <source>
        <dbReference type="Proteomes" id="UP000199397"/>
    </source>
</evidence>
<evidence type="ECO:0000256" key="2">
    <source>
        <dbReference type="ARBA" id="ARBA00022448"/>
    </source>
</evidence>